<keyword evidence="2" id="KW-1185">Reference proteome</keyword>
<evidence type="ECO:0000313" key="1">
    <source>
        <dbReference type="EMBL" id="TDP89507.1"/>
    </source>
</evidence>
<evidence type="ECO:0000313" key="2">
    <source>
        <dbReference type="Proteomes" id="UP000295601"/>
    </source>
</evidence>
<proteinExistence type="predicted"/>
<dbReference type="Proteomes" id="UP000295601">
    <property type="component" value="Unassembled WGS sequence"/>
</dbReference>
<sequence length="294" mass="33357">MSQNYRTTVTAQENDWMHERMLALMRHEPGSPARAPIVRQMLQRLHDQRTLAGWRRNLARKFRLEGEIDDVGQIIAESVATFLSNVEQRKFEKMQQQYLQQLWNEANLGVKTYQEGGEHTGVSGFTSIARRRKLIARARVELAHQLQREPSNDEVKDHINAQMMATRKNAVKQGVLIKDSDFTAGVMLSGDQAVFEDGDTTVHDTIADDSSRTGFLQIEVDEAMRALVTHMREQHPEDPHIVQCTVEWARCVLGGEEPTPYAVNREVDCGVRIAEQCIAKLMAELPSFSVAFDA</sequence>
<protein>
    <submittedName>
        <fullName evidence="1">Uncharacterized protein</fullName>
    </submittedName>
</protein>
<dbReference type="AlphaFoldDB" id="A0A4R6RT67"/>
<name>A0A4R6RT67_9MICO</name>
<dbReference type="RefSeq" id="WP_133617761.1">
    <property type="nucleotide sequence ID" value="NZ_SNYA01000009.1"/>
</dbReference>
<organism evidence="1 2">
    <name type="scientific">Leucobacter luti</name>
    <dbReference type="NCBI Taxonomy" id="340320"/>
    <lineage>
        <taxon>Bacteria</taxon>
        <taxon>Bacillati</taxon>
        <taxon>Actinomycetota</taxon>
        <taxon>Actinomycetes</taxon>
        <taxon>Micrococcales</taxon>
        <taxon>Microbacteriaceae</taxon>
        <taxon>Leucobacter</taxon>
    </lineage>
</organism>
<comment type="caution">
    <text evidence="1">The sequence shown here is derived from an EMBL/GenBank/DDBJ whole genome shotgun (WGS) entry which is preliminary data.</text>
</comment>
<gene>
    <name evidence="1" type="ORF">EDF62_3238</name>
</gene>
<dbReference type="EMBL" id="SNYA01000009">
    <property type="protein sequence ID" value="TDP89507.1"/>
    <property type="molecule type" value="Genomic_DNA"/>
</dbReference>
<accession>A0A4R6RT67</accession>
<reference evidence="1 2" key="1">
    <citation type="submission" date="2019-03" db="EMBL/GenBank/DDBJ databases">
        <title>Genomic analyses of the natural microbiome of Caenorhabditis elegans.</title>
        <authorList>
            <person name="Samuel B."/>
        </authorList>
    </citation>
    <scope>NUCLEOTIDE SEQUENCE [LARGE SCALE GENOMIC DNA]</scope>
    <source>
        <strain evidence="1 2">JUb18</strain>
    </source>
</reference>